<feature type="signal peptide" evidence="1">
    <location>
        <begin position="1"/>
        <end position="20"/>
    </location>
</feature>
<keyword evidence="3" id="KW-1185">Reference proteome</keyword>
<evidence type="ECO:0000313" key="3">
    <source>
        <dbReference type="Proteomes" id="UP001160625"/>
    </source>
</evidence>
<proteinExistence type="predicted"/>
<dbReference type="RefSeq" id="WP_281045516.1">
    <property type="nucleotide sequence ID" value="NZ_JARYGZ010000002.1"/>
</dbReference>
<dbReference type="EMBL" id="JARYGZ010000002">
    <property type="protein sequence ID" value="MDH7640156.1"/>
    <property type="molecule type" value="Genomic_DNA"/>
</dbReference>
<name>A0ABT6N4X3_9SPHN</name>
<gene>
    <name evidence="2" type="ORF">QGN17_15570</name>
</gene>
<evidence type="ECO:0000313" key="2">
    <source>
        <dbReference type="EMBL" id="MDH7640156.1"/>
    </source>
</evidence>
<reference evidence="2" key="1">
    <citation type="submission" date="2023-04" db="EMBL/GenBank/DDBJ databases">
        <title>Sphingomonas sp. MAHUQ-71 isolated from rice field.</title>
        <authorList>
            <person name="Huq M.A."/>
        </authorList>
    </citation>
    <scope>NUCLEOTIDE SEQUENCE</scope>
    <source>
        <strain evidence="2">MAHUQ-71</strain>
    </source>
</reference>
<protein>
    <submittedName>
        <fullName evidence="2">Uncharacterized protein</fullName>
    </submittedName>
</protein>
<evidence type="ECO:0000256" key="1">
    <source>
        <dbReference type="SAM" id="SignalP"/>
    </source>
</evidence>
<organism evidence="2 3">
    <name type="scientific">Sphingomonas oryzagri</name>
    <dbReference type="NCBI Taxonomy" id="3042314"/>
    <lineage>
        <taxon>Bacteria</taxon>
        <taxon>Pseudomonadati</taxon>
        <taxon>Pseudomonadota</taxon>
        <taxon>Alphaproteobacteria</taxon>
        <taxon>Sphingomonadales</taxon>
        <taxon>Sphingomonadaceae</taxon>
        <taxon>Sphingomonas</taxon>
    </lineage>
</organism>
<sequence length="196" mass="19829">MVAKTMLLGVALFGAASAQALTVAPLESGAAVEVSPRHDVSTADLRKGDSFDLVVAKDVVKDGYVVIPRGTPGHGRVTWRTGNGGFGKSGKMEFDLVDLVIDGSPVPVSGHYRVEGKGDTAGTIVAWVIGGIAAASQIKGDQAVARATMHYAGATGVALPAQFSTDPSRGAAGLDPYMAGRHAGAAARLASETGSD</sequence>
<dbReference type="Proteomes" id="UP001160625">
    <property type="component" value="Unassembled WGS sequence"/>
</dbReference>
<feature type="chain" id="PRO_5047412987" evidence="1">
    <location>
        <begin position="21"/>
        <end position="196"/>
    </location>
</feature>
<accession>A0ABT6N4X3</accession>
<comment type="caution">
    <text evidence="2">The sequence shown here is derived from an EMBL/GenBank/DDBJ whole genome shotgun (WGS) entry which is preliminary data.</text>
</comment>
<keyword evidence="1" id="KW-0732">Signal</keyword>